<accession>A0ACC2CGB0</accession>
<sequence length="594" mass="65393">MALSEFRAHLRFFLPVLFYHLCSHFWPCVFGDNSSAGGHIEVQSVSVEVNGLQSIAAVDESFICATLDWWPPQKCDYGSCSWGNASILNLDLQNPILQSAVKALSPLMIRLGGTLQDRVIYDVGNIQRPCRPLIPGEGLFNYVEGCLSLRRWQALNEFFQKTGSIVAFGLNALYGRHLIGRTFSGSWDSSNAQEFIQYTFNKSYQILAWELGNELSTPGVGGSIPTSQYARDIKKLRAIVDGIYKTSSIKPLIGAPDGFFNARSYQQLLQLSGPRTLDVCTRHIYNLGPVFGKLHATFKLAALFEEKTTCKLQRAGSLHAQRVDKNLVNKILNPFYLSKEAGAFKLVQQTLLKYGPWAHAWIGEAGGAYNSGRNLVSNAFVSSFWYVDQLGMAAQFNNKAYCRQSLIGGNYGLLDTNTFHPNPDYYSALLWKKLMGKVVLSASLLTHAPYLRAYAHCSTDDPKSIAIVLINLSTIIQFEVDLLLSISGVTSISSSRQMMYISGVLGGKIKSGEALLSEERLEYHLTAPKGNDVQSRIVLLNGEALHVTPENKIPVMAPIKADNMKPIVVAPLSIVFAVVSAVGIPACSETLCKN</sequence>
<protein>
    <submittedName>
        <fullName evidence="1">Uncharacterized protein</fullName>
    </submittedName>
</protein>
<proteinExistence type="predicted"/>
<evidence type="ECO:0000313" key="1">
    <source>
        <dbReference type="EMBL" id="KAJ7540924.1"/>
    </source>
</evidence>
<name>A0ACC2CGB0_DIPCM</name>
<comment type="caution">
    <text evidence="1">The sequence shown here is derived from an EMBL/GenBank/DDBJ whole genome shotgun (WGS) entry which is preliminary data.</text>
</comment>
<dbReference type="EMBL" id="CM055101">
    <property type="protein sequence ID" value="KAJ7540924.1"/>
    <property type="molecule type" value="Genomic_DNA"/>
</dbReference>
<keyword evidence="2" id="KW-1185">Reference proteome</keyword>
<evidence type="ECO:0000313" key="2">
    <source>
        <dbReference type="Proteomes" id="UP001162992"/>
    </source>
</evidence>
<organism evidence="1 2">
    <name type="scientific">Diphasiastrum complanatum</name>
    <name type="common">Issler's clubmoss</name>
    <name type="synonym">Lycopodium complanatum</name>
    <dbReference type="NCBI Taxonomy" id="34168"/>
    <lineage>
        <taxon>Eukaryota</taxon>
        <taxon>Viridiplantae</taxon>
        <taxon>Streptophyta</taxon>
        <taxon>Embryophyta</taxon>
        <taxon>Tracheophyta</taxon>
        <taxon>Lycopodiopsida</taxon>
        <taxon>Lycopodiales</taxon>
        <taxon>Lycopodiaceae</taxon>
        <taxon>Lycopodioideae</taxon>
        <taxon>Diphasiastrum</taxon>
    </lineage>
</organism>
<reference evidence="2" key="1">
    <citation type="journal article" date="2024" name="Proc. Natl. Acad. Sci. U.S.A.">
        <title>Extraordinary preservation of gene collinearity over three hundred million years revealed in homosporous lycophytes.</title>
        <authorList>
            <person name="Li C."/>
            <person name="Wickell D."/>
            <person name="Kuo L.Y."/>
            <person name="Chen X."/>
            <person name="Nie B."/>
            <person name="Liao X."/>
            <person name="Peng D."/>
            <person name="Ji J."/>
            <person name="Jenkins J."/>
            <person name="Williams M."/>
            <person name="Shu S."/>
            <person name="Plott C."/>
            <person name="Barry K."/>
            <person name="Rajasekar S."/>
            <person name="Grimwood J."/>
            <person name="Han X."/>
            <person name="Sun S."/>
            <person name="Hou Z."/>
            <person name="He W."/>
            <person name="Dai G."/>
            <person name="Sun C."/>
            <person name="Schmutz J."/>
            <person name="Leebens-Mack J.H."/>
            <person name="Li F.W."/>
            <person name="Wang L."/>
        </authorList>
    </citation>
    <scope>NUCLEOTIDE SEQUENCE [LARGE SCALE GENOMIC DNA]</scope>
    <source>
        <strain evidence="2">cv. PW_Plant_1</strain>
    </source>
</reference>
<dbReference type="Proteomes" id="UP001162992">
    <property type="component" value="Chromosome 10"/>
</dbReference>
<gene>
    <name evidence="1" type="ORF">O6H91_10G036300</name>
</gene>